<organism evidence="3 4">
    <name type="scientific">Tieghemostelium lacteum</name>
    <name type="common">Slime mold</name>
    <name type="synonym">Dictyostelium lacteum</name>
    <dbReference type="NCBI Taxonomy" id="361077"/>
    <lineage>
        <taxon>Eukaryota</taxon>
        <taxon>Amoebozoa</taxon>
        <taxon>Evosea</taxon>
        <taxon>Eumycetozoa</taxon>
        <taxon>Dictyostelia</taxon>
        <taxon>Dictyosteliales</taxon>
        <taxon>Raperosteliaceae</taxon>
        <taxon>Tieghemostelium</taxon>
    </lineage>
</organism>
<reference evidence="3 4" key="1">
    <citation type="submission" date="2015-12" db="EMBL/GenBank/DDBJ databases">
        <title>Dictyostelia acquired genes for synthesis and detection of signals that induce cell-type specialization by lateral gene transfer from prokaryotes.</title>
        <authorList>
            <person name="Gloeckner G."/>
            <person name="Schaap P."/>
        </authorList>
    </citation>
    <scope>NUCLEOTIDE SEQUENCE [LARGE SCALE GENOMIC DNA]</scope>
    <source>
        <strain evidence="3 4">TK</strain>
    </source>
</reference>
<comment type="caution">
    <text evidence="3">The sequence shown here is derived from an EMBL/GenBank/DDBJ whole genome shotgun (WGS) entry which is preliminary data.</text>
</comment>
<keyword evidence="4" id="KW-1185">Reference proteome</keyword>
<keyword evidence="1" id="KW-0812">Transmembrane</keyword>
<dbReference type="Proteomes" id="UP000076078">
    <property type="component" value="Unassembled WGS sequence"/>
</dbReference>
<keyword evidence="1" id="KW-0472">Membrane</keyword>
<dbReference type="EMBL" id="LODT01000051">
    <property type="protein sequence ID" value="KYQ88227.1"/>
    <property type="molecule type" value="Genomic_DNA"/>
</dbReference>
<keyword evidence="2" id="KW-0732">Signal</keyword>
<proteinExistence type="predicted"/>
<dbReference type="FunCoup" id="A0A151Z2S4">
    <property type="interactions" value="170"/>
</dbReference>
<evidence type="ECO:0000256" key="2">
    <source>
        <dbReference type="SAM" id="SignalP"/>
    </source>
</evidence>
<evidence type="ECO:0000256" key="1">
    <source>
        <dbReference type="SAM" id="Phobius"/>
    </source>
</evidence>
<accession>A0A151Z2S4</accession>
<dbReference type="AlphaFoldDB" id="A0A151Z2S4"/>
<feature type="transmembrane region" description="Helical" evidence="1">
    <location>
        <begin position="369"/>
        <end position="393"/>
    </location>
</feature>
<evidence type="ECO:0000313" key="4">
    <source>
        <dbReference type="Proteomes" id="UP000076078"/>
    </source>
</evidence>
<evidence type="ECO:0000313" key="3">
    <source>
        <dbReference type="EMBL" id="KYQ88227.1"/>
    </source>
</evidence>
<dbReference type="InParanoid" id="A0A151Z2S4"/>
<sequence>MRIYLFLILLIFLKCYFSIEIDKKYVIGSDSITTNIYKSNSKLTYMVSKEDGTFYLMDTELDTLNQFNFNTNLNVRAGGYRGKAGFLDMVDGNFYLAINDPEFLVLLKLSFLNTNKFKIEDKRIFSGEYVSSIDSVYVNSDDKVLTLVTNERIYKISTIDFTNKEKSGIPQSCWKQTGLLISNDHVYIGCQNILLKYIVAPELLLDKTYSYIDYGDGEISSLALIPHTNSITFSFIPEDASGTTIFARLSAGDLEELEEIELSHNLVPSGAVGNSKDHVLYLYQGEVLLIKGVQEKDSNSTKFEVESRKDFKDFIATGAIYKEPYVLVSTDSSSILRIPISKKEVKDDTYDNPDPIANLVDKKHHGMKWWQITMLVIGITVCVALTVVVIKFYQDMKKKKHLENYVL</sequence>
<gene>
    <name evidence="3" type="ORF">DLAC_10912</name>
</gene>
<name>A0A151Z2S4_TIELA</name>
<keyword evidence="1" id="KW-1133">Transmembrane helix</keyword>
<feature type="chain" id="PRO_5007592767" evidence="2">
    <location>
        <begin position="19"/>
        <end position="407"/>
    </location>
</feature>
<feature type="signal peptide" evidence="2">
    <location>
        <begin position="1"/>
        <end position="18"/>
    </location>
</feature>
<protein>
    <submittedName>
        <fullName evidence="3">Uncharacterized protein</fullName>
    </submittedName>
</protein>